<keyword evidence="2" id="KW-0012">Acyltransferase</keyword>
<proteinExistence type="predicted"/>
<accession>A0ABV6C4X3</accession>
<evidence type="ECO:0000259" key="1">
    <source>
        <dbReference type="PROSITE" id="PS51186"/>
    </source>
</evidence>
<organism evidence="2 3">
    <name type="scientific">Aciditerrimonas ferrireducens</name>
    <dbReference type="NCBI Taxonomy" id="667306"/>
    <lineage>
        <taxon>Bacteria</taxon>
        <taxon>Bacillati</taxon>
        <taxon>Actinomycetota</taxon>
        <taxon>Acidimicrobiia</taxon>
        <taxon>Acidimicrobiales</taxon>
        <taxon>Acidimicrobiaceae</taxon>
        <taxon>Aciditerrimonas</taxon>
    </lineage>
</organism>
<comment type="caution">
    <text evidence="2">The sequence shown here is derived from an EMBL/GenBank/DDBJ whole genome shotgun (WGS) entry which is preliminary data.</text>
</comment>
<name>A0ABV6C4X3_9ACTN</name>
<dbReference type="InterPro" id="IPR052523">
    <property type="entry name" value="Trichothecene_AcTrans"/>
</dbReference>
<dbReference type="Gene3D" id="3.40.630.30">
    <property type="match status" value="1"/>
</dbReference>
<evidence type="ECO:0000313" key="3">
    <source>
        <dbReference type="Proteomes" id="UP001589788"/>
    </source>
</evidence>
<dbReference type="InterPro" id="IPR000182">
    <property type="entry name" value="GNAT_dom"/>
</dbReference>
<dbReference type="PROSITE" id="PS51186">
    <property type="entry name" value="GNAT"/>
    <property type="match status" value="1"/>
</dbReference>
<feature type="domain" description="N-acetyltransferase" evidence="1">
    <location>
        <begin position="63"/>
        <end position="213"/>
    </location>
</feature>
<protein>
    <submittedName>
        <fullName evidence="2">GNAT family N-acetyltransferase</fullName>
        <ecNumber evidence="2">2.3.1.-</ecNumber>
    </submittedName>
</protein>
<reference evidence="2 3" key="1">
    <citation type="submission" date="2024-09" db="EMBL/GenBank/DDBJ databases">
        <authorList>
            <person name="Sun Q."/>
            <person name="Mori K."/>
        </authorList>
    </citation>
    <scope>NUCLEOTIDE SEQUENCE [LARGE SCALE GENOMIC DNA]</scope>
    <source>
        <strain evidence="2 3">JCM 15389</strain>
    </source>
</reference>
<sequence length="218" mass="23894">MAEDARGYEGVGARGPRPRRAVPAELPGLVEVLAEAFDDDPLACYLFPPAGVRRRGLRRFFRLQLRRLLAGAGQVWTTEDLLGAALWVPPVAERPASLRDLWALAPVLVDLLAGGRPTVALRLLADVERARPTEPHWYLATLGTAPRAQGRGIGSTLLQAVLARLDAEGLPAYLESSKERNVPFYARHGFEIVGEARAKDDPLTLWLMWRSPRPGPLG</sequence>
<gene>
    <name evidence="2" type="ORF">ACFFRE_11310</name>
</gene>
<dbReference type="PANTHER" id="PTHR42791:SF1">
    <property type="entry name" value="N-ACETYLTRANSFERASE DOMAIN-CONTAINING PROTEIN"/>
    <property type="match status" value="1"/>
</dbReference>
<dbReference type="Pfam" id="PF00583">
    <property type="entry name" value="Acetyltransf_1"/>
    <property type="match status" value="1"/>
</dbReference>
<dbReference type="EMBL" id="JBHLYQ010000142">
    <property type="protein sequence ID" value="MFC0082719.1"/>
    <property type="molecule type" value="Genomic_DNA"/>
</dbReference>
<dbReference type="GO" id="GO:0016746">
    <property type="term" value="F:acyltransferase activity"/>
    <property type="evidence" value="ECO:0007669"/>
    <property type="project" value="UniProtKB-KW"/>
</dbReference>
<dbReference type="PANTHER" id="PTHR42791">
    <property type="entry name" value="GNAT FAMILY ACETYLTRANSFERASE"/>
    <property type="match status" value="1"/>
</dbReference>
<evidence type="ECO:0000313" key="2">
    <source>
        <dbReference type="EMBL" id="MFC0082719.1"/>
    </source>
</evidence>
<dbReference type="SUPFAM" id="SSF55729">
    <property type="entry name" value="Acyl-CoA N-acyltransferases (Nat)"/>
    <property type="match status" value="1"/>
</dbReference>
<dbReference type="EC" id="2.3.1.-" evidence="2"/>
<dbReference type="RefSeq" id="WP_377790346.1">
    <property type="nucleotide sequence ID" value="NZ_JBHLYQ010000142.1"/>
</dbReference>
<dbReference type="CDD" id="cd04301">
    <property type="entry name" value="NAT_SF"/>
    <property type="match status" value="1"/>
</dbReference>
<dbReference type="Proteomes" id="UP001589788">
    <property type="component" value="Unassembled WGS sequence"/>
</dbReference>
<keyword evidence="3" id="KW-1185">Reference proteome</keyword>
<dbReference type="InterPro" id="IPR016181">
    <property type="entry name" value="Acyl_CoA_acyltransferase"/>
</dbReference>
<keyword evidence="2" id="KW-0808">Transferase</keyword>